<sequence length="165" mass="18953">MSVLLENKTVIKEDVLTEFIQETFKIYEKKIRIIAIGGIALPSIILASMGDFLPFTILTAIFGVFLFFKGHLFKKNKIIKNFYGLHGDSPQATYTFYEDKLKSTVGQSNLSINYEQITNLLETKNLYIVMIERQGLMIKKDGFTVGNEHEFKSFLIDKCPNIRKK</sequence>
<reference evidence="3 4" key="1">
    <citation type="submission" date="2016-10" db="EMBL/GenBank/DDBJ databases">
        <authorList>
            <person name="de Groot N.N."/>
        </authorList>
    </citation>
    <scope>NUCLEOTIDE SEQUENCE [LARGE SCALE GENOMIC DNA]</scope>
    <source>
        <strain evidence="3 4">DSM 18979</strain>
    </source>
</reference>
<dbReference type="AlphaFoldDB" id="A0A1I0FLA5"/>
<evidence type="ECO:0000313" key="4">
    <source>
        <dbReference type="Proteomes" id="UP000199568"/>
    </source>
</evidence>
<evidence type="ECO:0000259" key="2">
    <source>
        <dbReference type="Pfam" id="PF14317"/>
    </source>
</evidence>
<name>A0A1I0FLA5_9FIRM</name>
<proteinExistence type="predicted"/>
<dbReference type="Pfam" id="PF14317">
    <property type="entry name" value="YcxB"/>
    <property type="match status" value="1"/>
</dbReference>
<keyword evidence="4" id="KW-1185">Reference proteome</keyword>
<dbReference type="RefSeq" id="WP_090445512.1">
    <property type="nucleotide sequence ID" value="NZ_FOHU01000015.1"/>
</dbReference>
<dbReference type="InterPro" id="IPR025588">
    <property type="entry name" value="YcxB-like_C"/>
</dbReference>
<evidence type="ECO:0000313" key="3">
    <source>
        <dbReference type="EMBL" id="SET59066.1"/>
    </source>
</evidence>
<feature type="transmembrane region" description="Helical" evidence="1">
    <location>
        <begin position="55"/>
        <end position="73"/>
    </location>
</feature>
<dbReference type="Proteomes" id="UP000199568">
    <property type="component" value="Unassembled WGS sequence"/>
</dbReference>
<accession>A0A1I0FLA5</accession>
<keyword evidence="1" id="KW-1133">Transmembrane helix</keyword>
<evidence type="ECO:0000256" key="1">
    <source>
        <dbReference type="SAM" id="Phobius"/>
    </source>
</evidence>
<keyword evidence="1" id="KW-0812">Transmembrane</keyword>
<feature type="domain" description="YcxB-like C-terminal" evidence="2">
    <location>
        <begin position="96"/>
        <end position="155"/>
    </location>
</feature>
<keyword evidence="1" id="KW-0472">Membrane</keyword>
<gene>
    <name evidence="3" type="ORF">SAMN05660297_02853</name>
</gene>
<organism evidence="3 4">
    <name type="scientific">Natronincola peptidivorans</name>
    <dbReference type="NCBI Taxonomy" id="426128"/>
    <lineage>
        <taxon>Bacteria</taxon>
        <taxon>Bacillati</taxon>
        <taxon>Bacillota</taxon>
        <taxon>Clostridia</taxon>
        <taxon>Peptostreptococcales</taxon>
        <taxon>Natronincolaceae</taxon>
        <taxon>Natronincola</taxon>
    </lineage>
</organism>
<dbReference type="OrthoDB" id="88119at2"/>
<protein>
    <submittedName>
        <fullName evidence="3">YcxB-like protein</fullName>
    </submittedName>
</protein>
<feature type="transmembrane region" description="Helical" evidence="1">
    <location>
        <begin position="31"/>
        <end position="49"/>
    </location>
</feature>
<dbReference type="EMBL" id="FOHU01000015">
    <property type="protein sequence ID" value="SET59066.1"/>
    <property type="molecule type" value="Genomic_DNA"/>
</dbReference>